<name>A0AAD9PWY2_ACRCE</name>
<organism evidence="2 3">
    <name type="scientific">Acropora cervicornis</name>
    <name type="common">Staghorn coral</name>
    <dbReference type="NCBI Taxonomy" id="6130"/>
    <lineage>
        <taxon>Eukaryota</taxon>
        <taxon>Metazoa</taxon>
        <taxon>Cnidaria</taxon>
        <taxon>Anthozoa</taxon>
        <taxon>Hexacorallia</taxon>
        <taxon>Scleractinia</taxon>
        <taxon>Astrocoeniina</taxon>
        <taxon>Acroporidae</taxon>
        <taxon>Acropora</taxon>
    </lineage>
</organism>
<dbReference type="Proteomes" id="UP001249851">
    <property type="component" value="Unassembled WGS sequence"/>
</dbReference>
<keyword evidence="1" id="KW-0812">Transmembrane</keyword>
<reference evidence="2" key="2">
    <citation type="journal article" date="2023" name="Science">
        <title>Genomic signatures of disease resistance in endangered staghorn corals.</title>
        <authorList>
            <person name="Vollmer S.V."/>
            <person name="Selwyn J.D."/>
            <person name="Despard B.A."/>
            <person name="Roesel C.L."/>
        </authorList>
    </citation>
    <scope>NUCLEOTIDE SEQUENCE</scope>
    <source>
        <strain evidence="2">K2</strain>
    </source>
</reference>
<keyword evidence="3" id="KW-1185">Reference proteome</keyword>
<protein>
    <submittedName>
        <fullName evidence="2">Uncharacterized protein</fullName>
    </submittedName>
</protein>
<reference evidence="2" key="1">
    <citation type="journal article" date="2023" name="G3 (Bethesda)">
        <title>Whole genome assembly and annotation of the endangered Caribbean coral Acropora cervicornis.</title>
        <authorList>
            <person name="Selwyn J.D."/>
            <person name="Vollmer S.V."/>
        </authorList>
    </citation>
    <scope>NUCLEOTIDE SEQUENCE</scope>
    <source>
        <strain evidence="2">K2</strain>
    </source>
</reference>
<keyword evidence="1" id="KW-1133">Transmembrane helix</keyword>
<gene>
    <name evidence="2" type="ORF">P5673_028656</name>
</gene>
<dbReference type="EMBL" id="JARQWQ010000108">
    <property type="protein sequence ID" value="KAK2550605.1"/>
    <property type="molecule type" value="Genomic_DNA"/>
</dbReference>
<dbReference type="AlphaFoldDB" id="A0AAD9PWY2"/>
<keyword evidence="1" id="KW-0472">Membrane</keyword>
<evidence type="ECO:0000313" key="3">
    <source>
        <dbReference type="Proteomes" id="UP001249851"/>
    </source>
</evidence>
<sequence length="345" mass="39935">MSRAHNITSQKSYLCEDGMLNSFKNFKSRDCPERALQKAMKCTQSFHKKFREDKGSSSLCRKFTKARECIVRALQRCKKSPTVEATLEMFRDSYNPHCPGGRDRKLTPRWLLKPYGDCTEREYSLKTRRCISSFVRALQNQPKKHCRWAFMNKYYFCKKNIAFVDCHKDATKFERRNLKRLLLSTRAYEEQKFCNGINFKLSYPRKIQQHCEKAYVGAKEACESNYVATYLKNKSDESLCRKYADAKRCAKNATLSMCNVTQEQLDDIDFIYDTFNPFCSQFVDPPIQGASSKGIPREFPGNNPKEPVALARRREASILNEGNFIGAKPCSYLLVLVILFMAAIS</sequence>
<feature type="transmembrane region" description="Helical" evidence="1">
    <location>
        <begin position="324"/>
        <end position="344"/>
    </location>
</feature>
<evidence type="ECO:0000256" key="1">
    <source>
        <dbReference type="SAM" id="Phobius"/>
    </source>
</evidence>
<proteinExistence type="predicted"/>
<evidence type="ECO:0000313" key="2">
    <source>
        <dbReference type="EMBL" id="KAK2550605.1"/>
    </source>
</evidence>
<accession>A0AAD9PWY2</accession>
<comment type="caution">
    <text evidence="2">The sequence shown here is derived from an EMBL/GenBank/DDBJ whole genome shotgun (WGS) entry which is preliminary data.</text>
</comment>